<evidence type="ECO:0000313" key="2">
    <source>
        <dbReference type="Proteomes" id="UP000694562"/>
    </source>
</evidence>
<organism evidence="1 2">
    <name type="scientific">Falco tinnunculus</name>
    <name type="common">Common kestrel</name>
    <dbReference type="NCBI Taxonomy" id="100819"/>
    <lineage>
        <taxon>Eukaryota</taxon>
        <taxon>Metazoa</taxon>
        <taxon>Chordata</taxon>
        <taxon>Craniata</taxon>
        <taxon>Vertebrata</taxon>
        <taxon>Euteleostomi</taxon>
        <taxon>Archelosauria</taxon>
        <taxon>Archosauria</taxon>
        <taxon>Dinosauria</taxon>
        <taxon>Saurischia</taxon>
        <taxon>Theropoda</taxon>
        <taxon>Coelurosauria</taxon>
        <taxon>Aves</taxon>
        <taxon>Neognathae</taxon>
        <taxon>Neoaves</taxon>
        <taxon>Telluraves</taxon>
        <taxon>Australaves</taxon>
        <taxon>Falconiformes</taxon>
        <taxon>Falconidae</taxon>
        <taxon>Falco</taxon>
    </lineage>
</organism>
<accession>A0A8C4UI16</accession>
<keyword evidence="2" id="KW-1185">Reference proteome</keyword>
<proteinExistence type="predicted"/>
<name>A0A8C4UI16_FALTI</name>
<dbReference type="AlphaFoldDB" id="A0A8C4UI16"/>
<dbReference type="Proteomes" id="UP000694562">
    <property type="component" value="Unplaced"/>
</dbReference>
<evidence type="ECO:0000313" key="1">
    <source>
        <dbReference type="Ensembl" id="ENSFTIP00000013185.1"/>
    </source>
</evidence>
<reference evidence="1" key="2">
    <citation type="submission" date="2025-09" db="UniProtKB">
        <authorList>
            <consortium name="Ensembl"/>
        </authorList>
    </citation>
    <scope>IDENTIFICATION</scope>
</reference>
<sequence length="134" mass="14718">MYPLGFVSSCASGSSLCLSLFTNKLVYIACLSHRNVAKPSVCKAVCPSFFSINTLMQFYGVAFSNASQRREKEGEKKEGRGECLWNASNWEAAFQRAGGMVPRGRHACLPRVALLLQGLVLADYSSVASHFRFI</sequence>
<reference evidence="1" key="1">
    <citation type="submission" date="2025-08" db="UniProtKB">
        <authorList>
            <consortium name="Ensembl"/>
        </authorList>
    </citation>
    <scope>IDENTIFICATION</scope>
</reference>
<dbReference type="Ensembl" id="ENSFTIT00000013761.1">
    <property type="protein sequence ID" value="ENSFTIP00000013185.1"/>
    <property type="gene ID" value="ENSFTIG00000008826.1"/>
</dbReference>
<protein>
    <submittedName>
        <fullName evidence="1">Uncharacterized protein</fullName>
    </submittedName>
</protein>